<organism evidence="4">
    <name type="scientific">Neospora caninum (strain Liverpool)</name>
    <dbReference type="NCBI Taxonomy" id="572307"/>
    <lineage>
        <taxon>Eukaryota</taxon>
        <taxon>Sar</taxon>
        <taxon>Alveolata</taxon>
        <taxon>Apicomplexa</taxon>
        <taxon>Conoidasida</taxon>
        <taxon>Coccidia</taxon>
        <taxon>Eucoccidiorida</taxon>
        <taxon>Eimeriorina</taxon>
        <taxon>Sarcocystidae</taxon>
        <taxon>Neospora</taxon>
    </lineage>
</organism>
<feature type="compositionally biased region" description="Low complexity" evidence="2">
    <location>
        <begin position="39"/>
        <end position="76"/>
    </location>
</feature>
<feature type="region of interest" description="Disordered" evidence="2">
    <location>
        <begin position="325"/>
        <end position="367"/>
    </location>
</feature>
<keyword evidence="3" id="KW-1133">Transmembrane helix</keyword>
<sequence length="1026" mass="114694">MTRRGTRSRRLFSLRLTLSSSVDTSPLFCLSSDKSPLHPSASPLQPSSWSPSSSSSSSSPCALSSPSSGPSPLGSPCPRDSLFSARLRSKCRLRLSHLALFLVLLVLLLFPLASSLPALAAEPGEDEGDDVFVDAAESFSPGASEALPQARDRREEVDKILQEHRLLEAEERRRELQEEHLKNLMLQRELARRKEAADAEADRRLHTEAMDKAELNEPEPLRSYHSALTKAVLDEAQRNRILKEQLQLQQTRDLLAEQVELEKLREAELKRQLGRASDETDDWAEGDLKSLDEESAEARQKTLELAKGAAMPLDPKLGAIRSKMQEEHERNLEKMRGDADEQARNGSDGDVHADEAKDSLETDTKKKPKTGLFGRLAKFVGFAFHKISSRFSAATVDEAVAKVTSREELAVEYLRCLNVGDARTNFRRGEAFCRTISDDSHRKFCGTLVQMAMQILRQIQLCQRDRRGTQRRACFFKVKAPLMHPTLVEIGSNLHEEYIEGFMTRAPDFRVVPDSVVSQIHHHFRQLNWREILLHSFDVVAISASNRLWHQTYASLHALSSSRLVEKQRAEARQHRAFRFHRRQQAILEMTPHPDPLLVGILHELVFRGNVCQHKSDYKTRIIREVGGKRVVTTVKEQTKLAFIHWIQSLYSVEECMHPPFLRPSERGPEDEDLARQATAGPVPPSLLSGPPAENADEKLFHMAPSPIQVQNCELVRTLFRLSFDKSADETNLARTRSESIGDESADGESVNDAASENSEPSLEGDEPPKPQEEEETLAVPLTEEQRIARRAFVQSLNTVVSSTATLSASILLNKTGKGYKVLEFVVRSRFVARLLASFAFKLVVHLFSETYDFSAVSAELDHVDKYPRVRSRQETDWWQVVAKTVHNGALPLQMSDVFASSYVQSLGATVEILTGKRNVAAFATQVLVTALRRRRQLWKRMGQSGYGKTRDGDLDRRLGEESESASSPGIGRSISRSRSVLKIFGAVTSAILCSLLIISAGAWAIPLLIAAAIVAVTFLFPGQPT</sequence>
<gene>
    <name evidence="4" type="ORF">BN1204_046310</name>
</gene>
<feature type="coiled-coil region" evidence="1">
    <location>
        <begin position="150"/>
        <end position="216"/>
    </location>
</feature>
<feature type="compositionally biased region" description="Basic and acidic residues" evidence="2">
    <location>
        <begin position="949"/>
        <end position="961"/>
    </location>
</feature>
<keyword evidence="1" id="KW-0175">Coiled coil</keyword>
<proteinExistence type="predicted"/>
<dbReference type="AlphaFoldDB" id="A0A0F7UGC0"/>
<feature type="region of interest" description="Disordered" evidence="2">
    <location>
        <begin position="272"/>
        <end position="300"/>
    </location>
</feature>
<feature type="region of interest" description="Disordered" evidence="2">
    <location>
        <begin position="661"/>
        <end position="697"/>
    </location>
</feature>
<feature type="region of interest" description="Disordered" evidence="2">
    <location>
        <begin position="35"/>
        <end position="76"/>
    </location>
</feature>
<evidence type="ECO:0000256" key="2">
    <source>
        <dbReference type="SAM" id="MobiDB-lite"/>
    </source>
</evidence>
<keyword evidence="3" id="KW-0812">Transmembrane</keyword>
<accession>A0A0F7UGC0</accession>
<name>A0A0F7UGC0_NEOCL</name>
<evidence type="ECO:0000313" key="4">
    <source>
        <dbReference type="EMBL" id="CEL68898.1"/>
    </source>
</evidence>
<feature type="compositionally biased region" description="Basic and acidic residues" evidence="2">
    <location>
        <begin position="325"/>
        <end position="365"/>
    </location>
</feature>
<feature type="region of interest" description="Disordered" evidence="2">
    <location>
        <begin position="943"/>
        <end position="971"/>
    </location>
</feature>
<reference evidence="4" key="1">
    <citation type="journal article" date="2015" name="PLoS ONE">
        <title>Comprehensive Evaluation of Toxoplasma gondii VEG and Neospora caninum LIV Genomes with Tachyzoite Stage Transcriptome and Proteome Defines Novel Transcript Features.</title>
        <authorList>
            <person name="Ramaprasad A."/>
            <person name="Mourier T."/>
            <person name="Naeem R."/>
            <person name="Malas T.B."/>
            <person name="Moussa E."/>
            <person name="Panigrahi A."/>
            <person name="Vermont S.J."/>
            <person name="Otto T.D."/>
            <person name="Wastling J."/>
            <person name="Pain A."/>
        </authorList>
    </citation>
    <scope>NUCLEOTIDE SEQUENCE</scope>
    <source>
        <strain evidence="4">Liverpool</strain>
    </source>
</reference>
<evidence type="ECO:0000256" key="1">
    <source>
        <dbReference type="SAM" id="Coils"/>
    </source>
</evidence>
<protein>
    <recommendedName>
        <fullName evidence="5">Transmembrane protein</fullName>
    </recommendedName>
</protein>
<dbReference type="EMBL" id="LN714485">
    <property type="protein sequence ID" value="CEL68898.1"/>
    <property type="molecule type" value="Genomic_DNA"/>
</dbReference>
<evidence type="ECO:0000256" key="3">
    <source>
        <dbReference type="SAM" id="Phobius"/>
    </source>
</evidence>
<evidence type="ECO:0008006" key="5">
    <source>
        <dbReference type="Google" id="ProtNLM"/>
    </source>
</evidence>
<feature type="transmembrane region" description="Helical" evidence="3">
    <location>
        <begin position="1005"/>
        <end position="1023"/>
    </location>
</feature>
<feature type="transmembrane region" description="Helical" evidence="3">
    <location>
        <begin position="95"/>
        <end position="113"/>
    </location>
</feature>
<feature type="compositionally biased region" description="Basic and acidic residues" evidence="2">
    <location>
        <begin position="286"/>
        <end position="300"/>
    </location>
</feature>
<keyword evidence="3" id="KW-0472">Membrane</keyword>
<feature type="region of interest" description="Disordered" evidence="2">
    <location>
        <begin position="731"/>
        <end position="778"/>
    </location>
</feature>